<keyword evidence="1" id="KW-0472">Membrane</keyword>
<evidence type="ECO:0000256" key="1">
    <source>
        <dbReference type="SAM" id="Phobius"/>
    </source>
</evidence>
<protein>
    <recommendedName>
        <fullName evidence="4">DUF423 domain-containing protein</fullName>
    </recommendedName>
</protein>
<reference evidence="3" key="1">
    <citation type="submission" date="2017-09" db="EMBL/GenBank/DDBJ databases">
        <title>Genome sequence of Nannocystis excedens DSM 71.</title>
        <authorList>
            <person name="Blom J."/>
        </authorList>
    </citation>
    <scope>NUCLEOTIDE SEQUENCE [LARGE SCALE GENOMIC DNA]</scope>
    <source>
        <strain evidence="3">type strain: E19</strain>
    </source>
</reference>
<name>A0A2C9D9P6_9HYPH</name>
<dbReference type="RefSeq" id="WP_099556700.1">
    <property type="nucleotide sequence ID" value="NZ_LT960614.1"/>
</dbReference>
<organism evidence="2 3">
    <name type="scientific">Hartmannibacter diazotrophicus</name>
    <dbReference type="NCBI Taxonomy" id="1482074"/>
    <lineage>
        <taxon>Bacteria</taxon>
        <taxon>Pseudomonadati</taxon>
        <taxon>Pseudomonadota</taxon>
        <taxon>Alphaproteobacteria</taxon>
        <taxon>Hyphomicrobiales</taxon>
        <taxon>Pleomorphomonadaceae</taxon>
        <taxon>Hartmannibacter</taxon>
    </lineage>
</organism>
<keyword evidence="1" id="KW-0812">Transmembrane</keyword>
<dbReference type="OrthoDB" id="7173378at2"/>
<feature type="transmembrane region" description="Helical" evidence="1">
    <location>
        <begin position="37"/>
        <end position="59"/>
    </location>
</feature>
<gene>
    <name evidence="2" type="ORF">HDIA_2764</name>
</gene>
<dbReference type="Proteomes" id="UP000223606">
    <property type="component" value="Chromosome 1"/>
</dbReference>
<keyword evidence="1" id="KW-1133">Transmembrane helix</keyword>
<dbReference type="AlphaFoldDB" id="A0A2C9D9P6"/>
<dbReference type="EMBL" id="LT960614">
    <property type="protein sequence ID" value="SON56305.1"/>
    <property type="molecule type" value="Genomic_DNA"/>
</dbReference>
<dbReference type="InterPro" id="IPR006696">
    <property type="entry name" value="DUF423"/>
</dbReference>
<proteinExistence type="predicted"/>
<sequence length="124" mass="13054">MTHFVDRILAAFGALFGAAGLVALSAGAHVDSGGNYTTAGWMLMVHAGPVVFLGTAAPFSTFWRRLVLLFMIAGTVIFAGDVSYRTYAGESLFPMAAPTGGTLLILAWIALAFVLLLGSSEQRR</sequence>
<keyword evidence="3" id="KW-1185">Reference proteome</keyword>
<accession>A0A2C9D9P6</accession>
<dbReference type="KEGG" id="hdi:HDIA_2764"/>
<feature type="transmembrane region" description="Helical" evidence="1">
    <location>
        <begin position="96"/>
        <end position="118"/>
    </location>
</feature>
<evidence type="ECO:0008006" key="4">
    <source>
        <dbReference type="Google" id="ProtNLM"/>
    </source>
</evidence>
<evidence type="ECO:0000313" key="3">
    <source>
        <dbReference type="Proteomes" id="UP000223606"/>
    </source>
</evidence>
<dbReference type="Pfam" id="PF04241">
    <property type="entry name" value="DUF423"/>
    <property type="match status" value="1"/>
</dbReference>
<feature type="transmembrane region" description="Helical" evidence="1">
    <location>
        <begin position="66"/>
        <end position="84"/>
    </location>
</feature>
<evidence type="ECO:0000313" key="2">
    <source>
        <dbReference type="EMBL" id="SON56305.1"/>
    </source>
</evidence>